<evidence type="ECO:0000256" key="1">
    <source>
        <dbReference type="ARBA" id="ARBA00004123"/>
    </source>
</evidence>
<dbReference type="GO" id="GO:0000981">
    <property type="term" value="F:DNA-binding transcription factor activity, RNA polymerase II-specific"/>
    <property type="evidence" value="ECO:0007669"/>
    <property type="project" value="InterPro"/>
</dbReference>
<reference evidence="8 9" key="1">
    <citation type="journal article" date="2023" name="IMA Fungus">
        <title>Comparative genomic study of the Penicillium genus elucidates a diverse pangenome and 15 lateral gene transfer events.</title>
        <authorList>
            <person name="Petersen C."/>
            <person name="Sorensen T."/>
            <person name="Nielsen M.R."/>
            <person name="Sondergaard T.E."/>
            <person name="Sorensen J.L."/>
            <person name="Fitzpatrick D.A."/>
            <person name="Frisvad J.C."/>
            <person name="Nielsen K.L."/>
        </authorList>
    </citation>
    <scope>NUCLEOTIDE SEQUENCE [LARGE SCALE GENOMIC DNA]</scope>
    <source>
        <strain evidence="8 9">IBT 29057</strain>
    </source>
</reference>
<dbReference type="Proteomes" id="UP001216150">
    <property type="component" value="Unassembled WGS sequence"/>
</dbReference>
<dbReference type="GO" id="GO:0006351">
    <property type="term" value="P:DNA-templated transcription"/>
    <property type="evidence" value="ECO:0007669"/>
    <property type="project" value="InterPro"/>
</dbReference>
<evidence type="ECO:0000256" key="3">
    <source>
        <dbReference type="ARBA" id="ARBA00023015"/>
    </source>
</evidence>
<dbReference type="PANTHER" id="PTHR47338:SF10">
    <property type="entry name" value="TRANSCRIPTION FACTOR DOMAIN-CONTAINING PROTEIN-RELATED"/>
    <property type="match status" value="1"/>
</dbReference>
<feature type="region of interest" description="Disordered" evidence="6">
    <location>
        <begin position="1"/>
        <end position="25"/>
    </location>
</feature>
<organism evidence="8 9">
    <name type="scientific">Penicillium hetheringtonii</name>
    <dbReference type="NCBI Taxonomy" id="911720"/>
    <lineage>
        <taxon>Eukaryota</taxon>
        <taxon>Fungi</taxon>
        <taxon>Dikarya</taxon>
        <taxon>Ascomycota</taxon>
        <taxon>Pezizomycotina</taxon>
        <taxon>Eurotiomycetes</taxon>
        <taxon>Eurotiomycetidae</taxon>
        <taxon>Eurotiales</taxon>
        <taxon>Aspergillaceae</taxon>
        <taxon>Penicillium</taxon>
    </lineage>
</organism>
<dbReference type="PANTHER" id="PTHR47338">
    <property type="entry name" value="ZN(II)2CYS6 TRANSCRIPTION FACTOR (EUROFUNG)-RELATED"/>
    <property type="match status" value="1"/>
</dbReference>
<sequence>MAGYASRFASPTLNNPGSERVQTSASHGRQPAWFLDIAFKYINQALMDYDDNVPPLCLIQALIVATHCRLTQGVRGKAWRSLGLCVSLIYESNLHCLDSGKDSRVNNVFQWQEDEEKRRAFWAIWEMDVFASTIRRTPTLIDWNHMEVLLPVDNMHWFAGQPSASCFMQNDPNHRWKALQDSGNPSPKAWYLVINSLMKEAQVVRDMQAVSSTENIHHNHQRHHHRTPYQYSSRPASSIEDFFGIGDYRDQYLAFRAPGQGQMESQRQQHCSVCNIYVMTQLAHLMIYRNDAFIIQNFQPETSSGQFAGAQAEQTALRLSDTENMARQQYYEAADRILRIVNQSCVEHIQYINPFLSSTIWLAAAVQLVRKYLTRESSNQGLIRSRFDVLHLSYQRCVEFWDIQNALQRNLESIWEQLELRYKKREAQGYSNSQEVSRRATKNGLATNRIYPDRESVPMERDATAAQTLRQPPKYLPEMSNDVLRSPTYIGPELEITAQTNSPQYLSPDAMEILDAINSLNPNGDPSSEASVGATGSNLVSPMYQLDQAFDWPTFDFPGGFHALFTWGNPF</sequence>
<name>A0AAD6GL45_9EURO</name>
<keyword evidence="2" id="KW-0479">Metal-binding</keyword>
<evidence type="ECO:0000256" key="4">
    <source>
        <dbReference type="ARBA" id="ARBA00023163"/>
    </source>
</evidence>
<proteinExistence type="predicted"/>
<evidence type="ECO:0000313" key="8">
    <source>
        <dbReference type="EMBL" id="KAJ5569121.1"/>
    </source>
</evidence>
<evidence type="ECO:0000256" key="6">
    <source>
        <dbReference type="SAM" id="MobiDB-lite"/>
    </source>
</evidence>
<keyword evidence="5" id="KW-0539">Nucleus</keyword>
<protein>
    <submittedName>
        <fullName evidence="8">Fungal-specific transcription factor domain-containing protein</fullName>
    </submittedName>
</protein>
<dbReference type="AlphaFoldDB" id="A0AAD6GL45"/>
<dbReference type="CDD" id="cd12148">
    <property type="entry name" value="fungal_TF_MHR"/>
    <property type="match status" value="1"/>
</dbReference>
<feature type="compositionally biased region" description="Polar residues" evidence="6">
    <location>
        <begin position="9"/>
        <end position="25"/>
    </location>
</feature>
<dbReference type="InterPro" id="IPR007219">
    <property type="entry name" value="XnlR_reg_dom"/>
</dbReference>
<evidence type="ECO:0000259" key="7">
    <source>
        <dbReference type="Pfam" id="PF04082"/>
    </source>
</evidence>
<dbReference type="GO" id="GO:0003677">
    <property type="term" value="F:DNA binding"/>
    <property type="evidence" value="ECO:0007669"/>
    <property type="project" value="InterPro"/>
</dbReference>
<comment type="subcellular location">
    <subcellularLocation>
        <location evidence="1">Nucleus</location>
    </subcellularLocation>
</comment>
<keyword evidence="3" id="KW-0805">Transcription regulation</keyword>
<comment type="caution">
    <text evidence="8">The sequence shown here is derived from an EMBL/GenBank/DDBJ whole genome shotgun (WGS) entry which is preliminary data.</text>
</comment>
<gene>
    <name evidence="8" type="ORF">N7450_011607</name>
</gene>
<accession>A0AAD6GL45</accession>
<evidence type="ECO:0000256" key="5">
    <source>
        <dbReference type="ARBA" id="ARBA00023242"/>
    </source>
</evidence>
<dbReference type="EMBL" id="JAQJAC010000010">
    <property type="protein sequence ID" value="KAJ5569121.1"/>
    <property type="molecule type" value="Genomic_DNA"/>
</dbReference>
<evidence type="ECO:0000313" key="9">
    <source>
        <dbReference type="Proteomes" id="UP001216150"/>
    </source>
</evidence>
<dbReference type="GO" id="GO:0005634">
    <property type="term" value="C:nucleus"/>
    <property type="evidence" value="ECO:0007669"/>
    <property type="project" value="UniProtKB-SubCell"/>
</dbReference>
<dbReference type="InterPro" id="IPR050815">
    <property type="entry name" value="TF_fung"/>
</dbReference>
<evidence type="ECO:0000256" key="2">
    <source>
        <dbReference type="ARBA" id="ARBA00022723"/>
    </source>
</evidence>
<keyword evidence="4" id="KW-0804">Transcription</keyword>
<keyword evidence="9" id="KW-1185">Reference proteome</keyword>
<dbReference type="Pfam" id="PF04082">
    <property type="entry name" value="Fungal_trans"/>
    <property type="match status" value="1"/>
</dbReference>
<dbReference type="GO" id="GO:0008270">
    <property type="term" value="F:zinc ion binding"/>
    <property type="evidence" value="ECO:0007669"/>
    <property type="project" value="InterPro"/>
</dbReference>
<feature type="domain" description="Xylanolytic transcriptional activator regulatory" evidence="7">
    <location>
        <begin position="34"/>
        <end position="178"/>
    </location>
</feature>